<dbReference type="AlphaFoldDB" id="A0A1H9L7T7"/>
<sequence>MIKKLTSLLVLSLLLVGGLMAQTRYVDKVFSDVSVEMDLTYSTNIDPLAISQGATGPTPQLMNVYQPVGDTVDTRPVVVVFHTGNFLPQYFNGGPYGARNDSAVVEITTRLVERGYVGIAATYRKGWQPTAAADSIRTGSLLQAVYRASQDAHAMARFLRKSVAEEGNPYGIDTSRIVFFGIGSGGYVVQTHNYLDRTDEILQNLNFYTPSGIPLVNESVNSNPQGTILTMQNVPNHVGYSSEVAFTYNVGGALGDTLWMDGTSNEAPAASLHSLSDPFAPFYAGTVIVPTNPPMPVVDVQGSNLVMLRANARGNNDVLAPANALSLDPIFDPLSSVLNQITAGYKTVQTMSPIQTATADVFQLGQDNLWTVLRTAGGETGASGATSGLQNWFDEATLRGTIAAINAAIPDANLSADDIINGEDQTNPNRANPTAAKAFVDTIMAHFIPRAYYALDIDALVSTNDLISNQSIGLEVFPNPASEGFTVRTEQGHPIRSLRVMDMNGRIVTSLTGINATSRFVNRNNLPRGAYLLQIQLDEGTTARKLILE</sequence>
<evidence type="ECO:0000256" key="1">
    <source>
        <dbReference type="SAM" id="SignalP"/>
    </source>
</evidence>
<evidence type="ECO:0000313" key="3">
    <source>
        <dbReference type="EMBL" id="SER07227.1"/>
    </source>
</evidence>
<dbReference type="STRING" id="478744.SAMN05444359_12332"/>
<proteinExistence type="predicted"/>
<feature type="domain" description="Secretion system C-terminal sorting" evidence="2">
    <location>
        <begin position="476"/>
        <end position="547"/>
    </location>
</feature>
<dbReference type="InterPro" id="IPR026444">
    <property type="entry name" value="Secre_tail"/>
</dbReference>
<protein>
    <submittedName>
        <fullName evidence="3">Por secretion system C-terminal sorting domain-containing protein</fullName>
    </submittedName>
</protein>
<dbReference type="InParanoid" id="A0A1H9L7T7"/>
<dbReference type="Proteomes" id="UP000199021">
    <property type="component" value="Unassembled WGS sequence"/>
</dbReference>
<organism evidence="3 4">
    <name type="scientific">Neolewinella agarilytica</name>
    <dbReference type="NCBI Taxonomy" id="478744"/>
    <lineage>
        <taxon>Bacteria</taxon>
        <taxon>Pseudomonadati</taxon>
        <taxon>Bacteroidota</taxon>
        <taxon>Saprospiria</taxon>
        <taxon>Saprospirales</taxon>
        <taxon>Lewinellaceae</taxon>
        <taxon>Neolewinella</taxon>
    </lineage>
</organism>
<dbReference type="RefSeq" id="WP_090171416.1">
    <property type="nucleotide sequence ID" value="NZ_FOFB01000023.1"/>
</dbReference>
<dbReference type="Pfam" id="PF18962">
    <property type="entry name" value="Por_Secre_tail"/>
    <property type="match status" value="1"/>
</dbReference>
<keyword evidence="4" id="KW-1185">Reference proteome</keyword>
<name>A0A1H9L7T7_9BACT</name>
<evidence type="ECO:0000313" key="4">
    <source>
        <dbReference type="Proteomes" id="UP000199021"/>
    </source>
</evidence>
<dbReference type="NCBIfam" id="TIGR04183">
    <property type="entry name" value="Por_Secre_tail"/>
    <property type="match status" value="1"/>
</dbReference>
<feature type="chain" id="PRO_5011497687" evidence="1">
    <location>
        <begin position="22"/>
        <end position="549"/>
    </location>
</feature>
<feature type="signal peptide" evidence="1">
    <location>
        <begin position="1"/>
        <end position="21"/>
    </location>
</feature>
<keyword evidence="1" id="KW-0732">Signal</keyword>
<dbReference type="Gene3D" id="3.40.50.1820">
    <property type="entry name" value="alpha/beta hydrolase"/>
    <property type="match status" value="1"/>
</dbReference>
<dbReference type="InterPro" id="IPR029058">
    <property type="entry name" value="AB_hydrolase_fold"/>
</dbReference>
<dbReference type="EMBL" id="FOFB01000023">
    <property type="protein sequence ID" value="SER07227.1"/>
    <property type="molecule type" value="Genomic_DNA"/>
</dbReference>
<reference evidence="4" key="1">
    <citation type="submission" date="2016-10" db="EMBL/GenBank/DDBJ databases">
        <authorList>
            <person name="Varghese N."/>
            <person name="Submissions S."/>
        </authorList>
    </citation>
    <scope>NUCLEOTIDE SEQUENCE [LARGE SCALE GENOMIC DNA]</scope>
    <source>
        <strain evidence="4">DSM 24740</strain>
    </source>
</reference>
<gene>
    <name evidence="3" type="ORF">SAMN05444359_12332</name>
</gene>
<evidence type="ECO:0000259" key="2">
    <source>
        <dbReference type="Pfam" id="PF18962"/>
    </source>
</evidence>
<dbReference type="SUPFAM" id="SSF53474">
    <property type="entry name" value="alpha/beta-Hydrolases"/>
    <property type="match status" value="1"/>
</dbReference>
<accession>A0A1H9L7T7</accession>
<dbReference type="OrthoDB" id="9803990at2"/>